<keyword evidence="3" id="KW-1185">Reference proteome</keyword>
<feature type="domain" description="GP-PDE" evidence="1">
    <location>
        <begin position="113"/>
        <end position="341"/>
    </location>
</feature>
<dbReference type="Pfam" id="PF03009">
    <property type="entry name" value="GDPD"/>
    <property type="match status" value="1"/>
</dbReference>
<dbReference type="Proteomes" id="UP000189981">
    <property type="component" value="Unassembled WGS sequence"/>
</dbReference>
<dbReference type="PANTHER" id="PTHR46211:SF1">
    <property type="entry name" value="GLYCEROPHOSPHODIESTER PHOSPHODIESTERASE, CYTOPLASMIC"/>
    <property type="match status" value="1"/>
</dbReference>
<protein>
    <submittedName>
        <fullName evidence="2">Glycerophosphoryl diester phosphodiesterase</fullName>
    </submittedName>
</protein>
<dbReference type="EMBL" id="FUYR01000002">
    <property type="protein sequence ID" value="SKB74540.1"/>
    <property type="molecule type" value="Genomic_DNA"/>
</dbReference>
<sequence length="343" mass="38618">MKSLNVILILISLSVLSVPSFSQHKMSIFLSNHTFSPGKTEIGDVHINSGENAVFRLKGKNAKRFMIRDNRLSIVEKHINQEVKWYDLTIQAKTPSSKVTETFRVVQDQFNRNKVIAHRGAFKNTGAAENSIASLQHAIRLGTQGSEFDVHMSVDSVLVINHDPTIQGLTIANTTAAQLGNLKLSSGENMPTLEAFLKAGLNQNTTKLVLEIKPTTNKTRALQLAQKVVAMVKELKAQAWIDYISFDYNICLEVQRQDPYARVAYLNGDKAPAVLASDKLWGFDYHFSVFQKNENWIEEAKQKGLTINAWTVNDEGMMKWFLDKKIDFITTNEPELLLKLVAR</sequence>
<dbReference type="AlphaFoldDB" id="A0A1T5DSI9"/>
<dbReference type="Gene3D" id="3.20.20.190">
    <property type="entry name" value="Phosphatidylinositol (PI) phosphodiesterase"/>
    <property type="match status" value="1"/>
</dbReference>
<proteinExistence type="predicted"/>
<dbReference type="InterPro" id="IPR017946">
    <property type="entry name" value="PLC-like_Pdiesterase_TIM-brl"/>
</dbReference>
<dbReference type="PROSITE" id="PS51704">
    <property type="entry name" value="GP_PDE"/>
    <property type="match status" value="1"/>
</dbReference>
<evidence type="ECO:0000259" key="1">
    <source>
        <dbReference type="PROSITE" id="PS51704"/>
    </source>
</evidence>
<reference evidence="3" key="1">
    <citation type="submission" date="2017-02" db="EMBL/GenBank/DDBJ databases">
        <authorList>
            <person name="Varghese N."/>
            <person name="Submissions S."/>
        </authorList>
    </citation>
    <scope>NUCLEOTIDE SEQUENCE [LARGE SCALE GENOMIC DNA]</scope>
    <source>
        <strain evidence="3">DSM 22385</strain>
    </source>
</reference>
<dbReference type="RefSeq" id="WP_170878447.1">
    <property type="nucleotide sequence ID" value="NZ_FUYR01000002.1"/>
</dbReference>
<accession>A0A1T5DSI9</accession>
<organism evidence="2 3">
    <name type="scientific">Daejeonella lutea</name>
    <dbReference type="NCBI Taxonomy" id="572036"/>
    <lineage>
        <taxon>Bacteria</taxon>
        <taxon>Pseudomonadati</taxon>
        <taxon>Bacteroidota</taxon>
        <taxon>Sphingobacteriia</taxon>
        <taxon>Sphingobacteriales</taxon>
        <taxon>Sphingobacteriaceae</taxon>
        <taxon>Daejeonella</taxon>
    </lineage>
</organism>
<dbReference type="PANTHER" id="PTHR46211">
    <property type="entry name" value="GLYCEROPHOSPHORYL DIESTER PHOSPHODIESTERASE"/>
    <property type="match status" value="1"/>
</dbReference>
<dbReference type="InterPro" id="IPR030395">
    <property type="entry name" value="GP_PDE_dom"/>
</dbReference>
<name>A0A1T5DSI9_9SPHI</name>
<evidence type="ECO:0000313" key="3">
    <source>
        <dbReference type="Proteomes" id="UP000189981"/>
    </source>
</evidence>
<dbReference type="SUPFAM" id="SSF51695">
    <property type="entry name" value="PLC-like phosphodiesterases"/>
    <property type="match status" value="1"/>
</dbReference>
<dbReference type="GO" id="GO:0008081">
    <property type="term" value="F:phosphoric diester hydrolase activity"/>
    <property type="evidence" value="ECO:0007669"/>
    <property type="project" value="InterPro"/>
</dbReference>
<evidence type="ECO:0000313" key="2">
    <source>
        <dbReference type="EMBL" id="SKB74540.1"/>
    </source>
</evidence>
<gene>
    <name evidence="2" type="ORF">SAMN05661099_2558</name>
</gene>
<dbReference type="STRING" id="572036.SAMN05661099_2558"/>
<dbReference type="GO" id="GO:0006629">
    <property type="term" value="P:lipid metabolic process"/>
    <property type="evidence" value="ECO:0007669"/>
    <property type="project" value="InterPro"/>
</dbReference>